<feature type="region of interest" description="Disordered" evidence="1">
    <location>
        <begin position="1"/>
        <end position="22"/>
    </location>
</feature>
<protein>
    <submittedName>
        <fullName evidence="2">H-NS family nucleoid-associated regulatory protein</fullName>
    </submittedName>
</protein>
<dbReference type="Gene3D" id="3.30.160.510">
    <property type="entry name" value="Histone-like nucleoid-structuring protein H-NS"/>
    <property type="match status" value="1"/>
</dbReference>
<dbReference type="EMBL" id="JBHGCJ010000007">
    <property type="protein sequence ID" value="MFG6109648.1"/>
    <property type="molecule type" value="Genomic_DNA"/>
</dbReference>
<comment type="caution">
    <text evidence="2">The sequence shown here is derived from an EMBL/GenBank/DDBJ whole genome shotgun (WGS) entry which is preliminary data.</text>
</comment>
<gene>
    <name evidence="2" type="ORF">ACEU0G_003664</name>
</gene>
<dbReference type="RefSeq" id="WP_394163405.1">
    <property type="nucleotide sequence ID" value="NZ_JBHGCJ010000007.1"/>
</dbReference>
<evidence type="ECO:0000256" key="1">
    <source>
        <dbReference type="SAM" id="MobiDB-lite"/>
    </source>
</evidence>
<accession>A0ABW7CXW2</accession>
<feature type="compositionally biased region" description="Low complexity" evidence="1">
    <location>
        <begin position="72"/>
        <end position="87"/>
    </location>
</feature>
<name>A0ABW7CXW2_9GAMM</name>
<feature type="region of interest" description="Disordered" evidence="1">
    <location>
        <begin position="68"/>
        <end position="91"/>
    </location>
</feature>
<dbReference type="Proteomes" id="UP001605261">
    <property type="component" value="Unassembled WGS sequence"/>
</dbReference>
<proteinExistence type="predicted"/>
<reference evidence="2 3" key="1">
    <citation type="submission" date="2024-09" db="EMBL/GenBank/DDBJ databases">
        <authorList>
            <consortium name="All-Russian atlas of soil microorganisms"/>
            <consortium name="as a basis for the search for new antimicrobial producers and enzymes with unique properties"/>
            <person name="Sokolova E.A."/>
            <person name="Voronina E.N."/>
        </authorList>
    </citation>
    <scope>NUCLEOTIDE SEQUENCE [LARGE SCALE GENOMIC DNA]</scope>
    <source>
        <strain evidence="2 3">AF-22b-331.1</strain>
    </source>
</reference>
<feature type="compositionally biased region" description="Polar residues" evidence="1">
    <location>
        <begin position="1"/>
        <end position="11"/>
    </location>
</feature>
<keyword evidence="3" id="KW-1185">Reference proteome</keyword>
<organism evidence="2 3">
    <name type="scientific">Stenotrophomonas nematodicola</name>
    <dbReference type="NCBI Taxonomy" id="2656746"/>
    <lineage>
        <taxon>Bacteria</taxon>
        <taxon>Pseudomonadati</taxon>
        <taxon>Pseudomonadota</taxon>
        <taxon>Gammaproteobacteria</taxon>
        <taxon>Lysobacterales</taxon>
        <taxon>Lysobacteraceae</taxon>
        <taxon>Stenotrophomonas</taxon>
    </lineage>
</organism>
<sequence>MPRKPSNTPSASPLDVPAIAPRSGTATDKALLSAATKEAYKRVNLLLTAYFEDFSPAQQRRIREAIGANARAKPPGQAKVPKAPKAPKAQKEALTPRFWLPFSGETWSGRGRPPAAFLAWEGTVAHTEWKKHHPGERFPTYPA</sequence>
<evidence type="ECO:0000313" key="3">
    <source>
        <dbReference type="Proteomes" id="UP001605261"/>
    </source>
</evidence>
<evidence type="ECO:0000313" key="2">
    <source>
        <dbReference type="EMBL" id="MFG6109648.1"/>
    </source>
</evidence>